<keyword evidence="5 8" id="KW-0812">Transmembrane</keyword>
<gene>
    <name evidence="10" type="ORF">J2Z79_003518</name>
</gene>
<keyword evidence="4 8" id="KW-1003">Cell membrane</keyword>
<feature type="transmembrane region" description="Helical" evidence="8">
    <location>
        <begin position="227"/>
        <end position="249"/>
    </location>
</feature>
<keyword evidence="3" id="KW-0813">Transport</keyword>
<comment type="caution">
    <text evidence="10">The sequence shown here is derived from an EMBL/GenBank/DDBJ whole genome shotgun (WGS) entry which is preliminary data.</text>
</comment>
<evidence type="ECO:0000256" key="2">
    <source>
        <dbReference type="ARBA" id="ARBA00007069"/>
    </source>
</evidence>
<dbReference type="PROSITE" id="PS50928">
    <property type="entry name" value="ABC_TM1"/>
    <property type="match status" value="1"/>
</dbReference>
<proteinExistence type="inferred from homology"/>
<keyword evidence="6 8" id="KW-1133">Transmembrane helix</keyword>
<dbReference type="SUPFAM" id="SSF161098">
    <property type="entry name" value="MetI-like"/>
    <property type="match status" value="1"/>
</dbReference>
<dbReference type="InterPro" id="IPR005672">
    <property type="entry name" value="Phosphate_PstA"/>
</dbReference>
<sequence>MRALLSALALLVSGVMIGLVGSLTVKGAGSLTPGWAASILPAAVATVWLAAGALGLALPLGVGTALYLVEYARPGPLVRAVRSLTETLAGVPSILFGLFGFALFVVRLGWGPSLLSASATLALMLLPTVVRTSEEALAAVPQALREGAAALGASRWDAIRRVVLPQAAPGIATGALLALGRAVGETAAVLLTAGVGMTLPRSPLDSSRPLAVHLFLLAGEGSADGRAHATALALVVGTLLFNALADLVLRRRRAS</sequence>
<name>A0ABS4JX16_9FIRM</name>
<evidence type="ECO:0000256" key="7">
    <source>
        <dbReference type="ARBA" id="ARBA00023136"/>
    </source>
</evidence>
<keyword evidence="7 8" id="KW-0472">Membrane</keyword>
<evidence type="ECO:0000256" key="1">
    <source>
        <dbReference type="ARBA" id="ARBA00004651"/>
    </source>
</evidence>
<evidence type="ECO:0000256" key="8">
    <source>
        <dbReference type="RuleBase" id="RU363043"/>
    </source>
</evidence>
<comment type="caution">
    <text evidence="8">Lacks conserved residue(s) required for the propagation of feature annotation.</text>
</comment>
<evidence type="ECO:0000256" key="4">
    <source>
        <dbReference type="ARBA" id="ARBA00022475"/>
    </source>
</evidence>
<organism evidence="10 11">
    <name type="scientific">Symbiobacterium terraclitae</name>
    <dbReference type="NCBI Taxonomy" id="557451"/>
    <lineage>
        <taxon>Bacteria</taxon>
        <taxon>Bacillati</taxon>
        <taxon>Bacillota</taxon>
        <taxon>Clostridia</taxon>
        <taxon>Eubacteriales</taxon>
        <taxon>Symbiobacteriaceae</taxon>
        <taxon>Symbiobacterium</taxon>
    </lineage>
</organism>
<evidence type="ECO:0000256" key="3">
    <source>
        <dbReference type="ARBA" id="ARBA00022448"/>
    </source>
</evidence>
<protein>
    <recommendedName>
        <fullName evidence="8">Phosphate transport system permease protein PstA</fullName>
    </recommendedName>
</protein>
<reference evidence="10 11" key="1">
    <citation type="submission" date="2021-03" db="EMBL/GenBank/DDBJ databases">
        <title>Genomic Encyclopedia of Type Strains, Phase IV (KMG-IV): sequencing the most valuable type-strain genomes for metagenomic binning, comparative biology and taxonomic classification.</title>
        <authorList>
            <person name="Goeker M."/>
        </authorList>
    </citation>
    <scope>NUCLEOTIDE SEQUENCE [LARGE SCALE GENOMIC DNA]</scope>
    <source>
        <strain evidence="10 11">DSM 27138</strain>
    </source>
</reference>
<keyword evidence="11" id="KW-1185">Reference proteome</keyword>
<feature type="transmembrane region" description="Helical" evidence="8">
    <location>
        <begin position="46"/>
        <end position="69"/>
    </location>
</feature>
<comment type="subcellular location">
    <subcellularLocation>
        <location evidence="1 8">Cell membrane</location>
        <topology evidence="1 8">Multi-pass membrane protein</topology>
    </subcellularLocation>
</comment>
<dbReference type="InterPro" id="IPR000515">
    <property type="entry name" value="MetI-like"/>
</dbReference>
<feature type="domain" description="ABC transmembrane type-1" evidence="9">
    <location>
        <begin position="43"/>
        <end position="245"/>
    </location>
</feature>
<dbReference type="EMBL" id="JAGGLG010000046">
    <property type="protein sequence ID" value="MBP2020064.1"/>
    <property type="molecule type" value="Genomic_DNA"/>
</dbReference>
<comment type="similarity">
    <text evidence="2 8">Belongs to the binding-protein-dependent transport system permease family. CysTW subfamily.</text>
</comment>
<accession>A0ABS4JX16</accession>
<evidence type="ECO:0000256" key="6">
    <source>
        <dbReference type="ARBA" id="ARBA00022989"/>
    </source>
</evidence>
<dbReference type="Pfam" id="PF00528">
    <property type="entry name" value="BPD_transp_1"/>
    <property type="match status" value="1"/>
</dbReference>
<feature type="transmembrane region" description="Helical" evidence="8">
    <location>
        <begin position="89"/>
        <end position="110"/>
    </location>
</feature>
<dbReference type="InterPro" id="IPR035906">
    <property type="entry name" value="MetI-like_sf"/>
</dbReference>
<dbReference type="CDD" id="cd06261">
    <property type="entry name" value="TM_PBP2"/>
    <property type="match status" value="1"/>
</dbReference>
<dbReference type="NCBIfam" id="TIGR00974">
    <property type="entry name" value="3a0107s02c"/>
    <property type="match status" value="1"/>
</dbReference>
<dbReference type="RefSeq" id="WP_209468164.1">
    <property type="nucleotide sequence ID" value="NZ_JAGGLG010000046.1"/>
</dbReference>
<dbReference type="PANTHER" id="PTHR43470:SF3">
    <property type="entry name" value="PHOSPHATE TRANSPORT SYSTEM PERMEASE PROTEIN PSTA-RELATED"/>
    <property type="match status" value="1"/>
</dbReference>
<dbReference type="PANTHER" id="PTHR43470">
    <property type="entry name" value="PHOSPHATE TRANSPORT SYSTEM PERMEASE PROTEIN PSTA-RELATED"/>
    <property type="match status" value="1"/>
</dbReference>
<evidence type="ECO:0000313" key="10">
    <source>
        <dbReference type="EMBL" id="MBP2020064.1"/>
    </source>
</evidence>
<evidence type="ECO:0000256" key="5">
    <source>
        <dbReference type="ARBA" id="ARBA00022692"/>
    </source>
</evidence>
<evidence type="ECO:0000313" key="11">
    <source>
        <dbReference type="Proteomes" id="UP001519289"/>
    </source>
</evidence>
<evidence type="ECO:0000259" key="9">
    <source>
        <dbReference type="PROSITE" id="PS50928"/>
    </source>
</evidence>
<dbReference type="Gene3D" id="1.10.3720.10">
    <property type="entry name" value="MetI-like"/>
    <property type="match status" value="1"/>
</dbReference>
<dbReference type="Proteomes" id="UP001519289">
    <property type="component" value="Unassembled WGS sequence"/>
</dbReference>